<evidence type="ECO:0000256" key="6">
    <source>
        <dbReference type="PROSITE-ProRule" id="PRU00504"/>
    </source>
</evidence>
<dbReference type="GO" id="GO:0006816">
    <property type="term" value="P:calcium ion transport"/>
    <property type="evidence" value="ECO:0007669"/>
    <property type="project" value="TreeGrafter"/>
</dbReference>
<keyword evidence="7" id="KW-0732">Signal</keyword>
<dbReference type="Gene3D" id="2.40.10.500">
    <property type="match status" value="1"/>
</dbReference>
<protein>
    <recommendedName>
        <fullName evidence="8">PKD/REJ-like domain-containing protein</fullName>
    </recommendedName>
</protein>
<dbReference type="CDD" id="cd05819">
    <property type="entry name" value="NHL"/>
    <property type="match status" value="1"/>
</dbReference>
<comment type="caution">
    <text evidence="9">The sequence shown here is derived from an EMBL/GenBank/DDBJ whole genome shotgun (WGS) entry which is preliminary data.</text>
</comment>
<comment type="subcellular location">
    <subcellularLocation>
        <location evidence="1">Membrane</location>
    </subcellularLocation>
</comment>
<gene>
    <name evidence="9" type="ORF">XAT740_LOCUS27525</name>
</gene>
<dbReference type="Proteomes" id="UP000663828">
    <property type="component" value="Unassembled WGS sequence"/>
</dbReference>
<accession>A0A815BX49</accession>
<dbReference type="GO" id="GO:0005261">
    <property type="term" value="F:monoatomic cation channel activity"/>
    <property type="evidence" value="ECO:0007669"/>
    <property type="project" value="TreeGrafter"/>
</dbReference>
<evidence type="ECO:0000313" key="10">
    <source>
        <dbReference type="Proteomes" id="UP000663828"/>
    </source>
</evidence>
<dbReference type="InterPro" id="IPR000203">
    <property type="entry name" value="GPS"/>
</dbReference>
<dbReference type="EMBL" id="CAJNOR010002303">
    <property type="protein sequence ID" value="CAF1275385.1"/>
    <property type="molecule type" value="Genomic_DNA"/>
</dbReference>
<dbReference type="SUPFAM" id="SSF63829">
    <property type="entry name" value="Calcium-dependent phosphotriesterase"/>
    <property type="match status" value="1"/>
</dbReference>
<dbReference type="InterPro" id="IPR002859">
    <property type="entry name" value="PKD/REJ-like"/>
</dbReference>
<keyword evidence="5" id="KW-0472">Membrane</keyword>
<reference evidence="9" key="1">
    <citation type="submission" date="2021-02" db="EMBL/GenBank/DDBJ databases">
        <authorList>
            <person name="Nowell W R."/>
        </authorList>
    </citation>
    <scope>NUCLEOTIDE SEQUENCE</scope>
</reference>
<feature type="domain" description="PKD/REJ-like" evidence="8">
    <location>
        <begin position="399"/>
        <end position="853"/>
    </location>
</feature>
<dbReference type="PANTHER" id="PTHR46730">
    <property type="entry name" value="POLYCYSTIN-1"/>
    <property type="match status" value="1"/>
</dbReference>
<dbReference type="Pfam" id="PF01825">
    <property type="entry name" value="GPS"/>
    <property type="match status" value="1"/>
</dbReference>
<keyword evidence="4" id="KW-1133">Transmembrane helix</keyword>
<evidence type="ECO:0000256" key="4">
    <source>
        <dbReference type="ARBA" id="ARBA00022989"/>
    </source>
</evidence>
<feature type="chain" id="PRO_5032383756" description="PKD/REJ-like domain-containing protein" evidence="7">
    <location>
        <begin position="22"/>
        <end position="1381"/>
    </location>
</feature>
<keyword evidence="10" id="KW-1185">Reference proteome</keyword>
<organism evidence="9 10">
    <name type="scientific">Adineta ricciae</name>
    <name type="common">Rotifer</name>
    <dbReference type="NCBI Taxonomy" id="249248"/>
    <lineage>
        <taxon>Eukaryota</taxon>
        <taxon>Metazoa</taxon>
        <taxon>Spiralia</taxon>
        <taxon>Gnathifera</taxon>
        <taxon>Rotifera</taxon>
        <taxon>Eurotatoria</taxon>
        <taxon>Bdelloidea</taxon>
        <taxon>Adinetida</taxon>
        <taxon>Adinetidae</taxon>
        <taxon>Adineta</taxon>
    </lineage>
</organism>
<dbReference type="Gene3D" id="2.120.10.30">
    <property type="entry name" value="TolB, C-terminal domain"/>
    <property type="match status" value="2"/>
</dbReference>
<dbReference type="GO" id="GO:0005886">
    <property type="term" value="C:plasma membrane"/>
    <property type="evidence" value="ECO:0007669"/>
    <property type="project" value="TreeGrafter"/>
</dbReference>
<proteinExistence type="predicted"/>
<dbReference type="Pfam" id="PF02010">
    <property type="entry name" value="REJ"/>
    <property type="match status" value="1"/>
</dbReference>
<evidence type="ECO:0000256" key="2">
    <source>
        <dbReference type="ARBA" id="ARBA00022692"/>
    </source>
</evidence>
<dbReference type="InterPro" id="IPR001258">
    <property type="entry name" value="NHL_repeat"/>
</dbReference>
<evidence type="ECO:0000313" key="9">
    <source>
        <dbReference type="EMBL" id="CAF1275385.1"/>
    </source>
</evidence>
<dbReference type="InterPro" id="IPR011042">
    <property type="entry name" value="6-blade_b-propeller_TolB-like"/>
</dbReference>
<evidence type="ECO:0000256" key="1">
    <source>
        <dbReference type="ARBA" id="ARBA00004370"/>
    </source>
</evidence>
<evidence type="ECO:0000256" key="3">
    <source>
        <dbReference type="ARBA" id="ARBA00022737"/>
    </source>
</evidence>
<dbReference type="PROSITE" id="PS51125">
    <property type="entry name" value="NHL"/>
    <property type="match status" value="1"/>
</dbReference>
<sequence>MIFNDHWYLLIILMIIEQLSAISYNQPKFDSYDTWSANAITFATSAVVGYGPFGIFIDINDTIYIADNTNNRVQIWLKNSANPIRTITGGLASPFSLFITDNGDIYVDNGNVNYRVDKWSLNSSTSVPVMYVNSGCRGLFIDINNTLYCSLHSLHQVIKKSLNNISNVTICVAGTGTSGSAANMLTQPYNIFVDLNFNLYVADFGNNRIQLFQLGQSNGITVAGNTSVNTTITLSHPSGIALDADHYLFIVDQYNQRIVASSQNGFRCLVGCYGQIGSASNQLYYPMNLAFDTYGNIYVTDYANNRIQKFILLNNSYGKTTSFINQITSTATTAVTTEIPTSSAIDSITSTAMRVTSSNINMNGTCFPPKVTVIPGSSSSLSIPIEFRRSQSFSISSLIEINCNDTLSMNTKWTIKSCNLINCSYSIELDPTIVTTFSEIYIAARTLPYGTYEFKLTVNMVNFSNTTTRFSSIYIRIISSNIIVNLVQLGTSMITNGNEQDLQIDPGQYSIDPDENMFNISNWNYQYYCRIYDEYQFSILNYSLNSSCLSDGKGRRFDNLFNSSLTILAGTLQINQTYQVLVRLTNYQNSSIQFIGYLIVNIEQSISLPTIFIGCVISSMCISNNIEYQYVNPTTQLSLYSICNQNCQLNQYNITWNIYYATQNLSVNSTTWVLFQQTNLYEDIYIFGRNASNITVLKEFFSENFQKTIWKFEVVYQFESEISISSLNFLLNQPPSNGSCSINPLNGTTTTLFHITCFNWFDSNGIKDYTLYVWKNDSLERQMIAFSMISTFDVYLPIGDNETSLINLVIDIQDEFNCLIEVNISSVNVISDGILIDNITENPMNKLLSSENQNLIAQIIISICEELNQMNKNSFIDLSVSSLDTKSQSEILVNQSMLNAYIKQLNSHSILREYLIQFLIQFPIITLNNIKLQSSILSQLTQKTNELTRMTLEIISNRCYQLASMLNTMKTEVSYEDVQFISANLLQCSSNLLTSVNGPLQGRTRVLDIDFTRATTFPVDYDTNLDFDWANLNLFSDGNDFSWETIEKNRNLYYQKQLSNQITNQMNKLLRLLTSTLVIHLNIEQTFQIKTSQIYMSLESIIEPLAPFGNSTLLFNTNYSRLVSFTLLDQNFNEISIKSMRNQSIQIIIPRDQNLIIPPMIFQNVTSMNLTFHYHYLNISSLISISIHWQIQPLNETIAYLFLYKFDGIPQINQIDGWTIFCPKNLLNNNIYEYFIDNQQTLNHQYLIFALQELNSTEIIERCSNSSTFIDPPIRDKPFQFTSNYQFRVYTSSCYYLDENNQWKTDGLIVGSLTNLNQTECYSNHLTSFSGAFSIYLTPIDWKYGSTNNDDLTKNININSRCYYENDHGKIERNFIIGKSI</sequence>
<evidence type="ECO:0000256" key="5">
    <source>
        <dbReference type="ARBA" id="ARBA00023136"/>
    </source>
</evidence>
<evidence type="ECO:0000256" key="7">
    <source>
        <dbReference type="SAM" id="SignalP"/>
    </source>
</evidence>
<keyword evidence="3" id="KW-0677">Repeat</keyword>
<dbReference type="PANTHER" id="PTHR46730:SF1">
    <property type="entry name" value="PLAT DOMAIN-CONTAINING PROTEIN"/>
    <property type="match status" value="1"/>
</dbReference>
<feature type="signal peptide" evidence="7">
    <location>
        <begin position="1"/>
        <end position="21"/>
    </location>
</feature>
<keyword evidence="2" id="KW-0812">Transmembrane</keyword>
<evidence type="ECO:0000259" key="8">
    <source>
        <dbReference type="Pfam" id="PF02010"/>
    </source>
</evidence>
<name>A0A815BX49_ADIRI</name>
<feature type="repeat" description="NHL" evidence="6">
    <location>
        <begin position="270"/>
        <end position="313"/>
    </location>
</feature>